<comment type="similarity">
    <text evidence="1 4">Belongs to the spermidine/spermine synthase family.</text>
</comment>
<dbReference type="GO" id="GO:0005886">
    <property type="term" value="C:plasma membrane"/>
    <property type="evidence" value="ECO:0007669"/>
    <property type="project" value="UniProtKB-SubCell"/>
</dbReference>
<dbReference type="SUPFAM" id="SSF103473">
    <property type="entry name" value="MFS general substrate transporter"/>
    <property type="match status" value="1"/>
</dbReference>
<dbReference type="InterPro" id="IPR001045">
    <property type="entry name" value="Spermi_synthase"/>
</dbReference>
<feature type="domain" description="PABS" evidence="6">
    <location>
        <begin position="250"/>
        <end position="482"/>
    </location>
</feature>
<feature type="active site" description="Proton acceptor" evidence="4 5">
    <location>
        <position position="403"/>
    </location>
</feature>
<feature type="transmembrane region" description="Helical" evidence="4">
    <location>
        <begin position="106"/>
        <end position="129"/>
    </location>
</feature>
<feature type="transmembrane region" description="Helical" evidence="4">
    <location>
        <begin position="232"/>
        <end position="253"/>
    </location>
</feature>
<evidence type="ECO:0000256" key="3">
    <source>
        <dbReference type="ARBA" id="ARBA00023115"/>
    </source>
</evidence>
<evidence type="ECO:0000256" key="1">
    <source>
        <dbReference type="ARBA" id="ARBA00007867"/>
    </source>
</evidence>
<name>A0A438BJ02_9NOCA</name>
<evidence type="ECO:0000313" key="8">
    <source>
        <dbReference type="Proteomes" id="UP000286208"/>
    </source>
</evidence>
<dbReference type="CDD" id="cd02440">
    <property type="entry name" value="AdoMet_MTases"/>
    <property type="match status" value="1"/>
</dbReference>
<keyword evidence="2 4" id="KW-0808">Transferase</keyword>
<keyword evidence="4" id="KW-0812">Transmembrane</keyword>
<keyword evidence="4" id="KW-1003">Cell membrane</keyword>
<keyword evidence="4" id="KW-0472">Membrane</keyword>
<dbReference type="EMBL" id="RKLP01000001">
    <property type="protein sequence ID" value="RVW10962.1"/>
    <property type="molecule type" value="Genomic_DNA"/>
</dbReference>
<keyword evidence="3 4" id="KW-0620">Polyamine biosynthesis</keyword>
<evidence type="ECO:0000256" key="5">
    <source>
        <dbReference type="PROSITE-ProRule" id="PRU00354"/>
    </source>
</evidence>
<feature type="transmembrane region" description="Helical" evidence="4">
    <location>
        <begin position="206"/>
        <end position="225"/>
    </location>
</feature>
<dbReference type="HAMAP" id="MF_00198">
    <property type="entry name" value="Spermidine_synth"/>
    <property type="match status" value="1"/>
</dbReference>
<dbReference type="InterPro" id="IPR036259">
    <property type="entry name" value="MFS_trans_sf"/>
</dbReference>
<comment type="catalytic activity">
    <reaction evidence="4">
        <text>S-adenosyl 3-(methylsulfanyl)propylamine + putrescine = S-methyl-5'-thioadenosine + spermidine + H(+)</text>
        <dbReference type="Rhea" id="RHEA:12721"/>
        <dbReference type="ChEBI" id="CHEBI:15378"/>
        <dbReference type="ChEBI" id="CHEBI:17509"/>
        <dbReference type="ChEBI" id="CHEBI:57443"/>
        <dbReference type="ChEBI" id="CHEBI:57834"/>
        <dbReference type="ChEBI" id="CHEBI:326268"/>
        <dbReference type="EC" id="2.5.1.16"/>
    </reaction>
</comment>
<protein>
    <recommendedName>
        <fullName evidence="4">Polyamine aminopropyltransferase</fullName>
    </recommendedName>
    <alternativeName>
        <fullName evidence="4">Putrescine aminopropyltransferase</fullName>
        <shortName evidence="4">PAPT</shortName>
    </alternativeName>
    <alternativeName>
        <fullName evidence="4">Spermidine synthase</fullName>
        <shortName evidence="4">SPDS</shortName>
        <shortName evidence="4">SPDSY</shortName>
        <ecNumber evidence="4">2.5.1.16</ecNumber>
    </alternativeName>
</protein>
<feature type="transmembrane region" description="Helical" evidence="4">
    <location>
        <begin position="179"/>
        <end position="200"/>
    </location>
</feature>
<dbReference type="PANTHER" id="PTHR43317">
    <property type="entry name" value="THERMOSPERMINE SYNTHASE ACAULIS5"/>
    <property type="match status" value="1"/>
</dbReference>
<dbReference type="Gene3D" id="3.40.50.150">
    <property type="entry name" value="Vaccinia Virus protein VP39"/>
    <property type="match status" value="1"/>
</dbReference>
<dbReference type="NCBIfam" id="NF002956">
    <property type="entry name" value="PRK03612.1"/>
    <property type="match status" value="1"/>
</dbReference>
<proteinExistence type="inferred from homology"/>
<keyword evidence="4" id="KW-1133">Transmembrane helix</keyword>
<dbReference type="GO" id="GO:0010487">
    <property type="term" value="F:thermospermine synthase activity"/>
    <property type="evidence" value="ECO:0007669"/>
    <property type="project" value="UniProtKB-ARBA"/>
</dbReference>
<sequence length="540" mass="56683">MGGRGDSVRGRAGQRRRAVVTVTAPVEPARSQPALGRRSRVVLLAAVAACAACGLVYELALLTLSTSLTGGGITETSLIVAGFVAALGLGALAAKPLLRHAAPSFVAVEVVLGLVGGVSAAALYVAFTFLGSSTWVLVLATAAIGMLVGAEVPLLMTLLQTGREGDAADTGKVLANLNAADYAGALVGGLAWPFVLLPAAGLIRGTALTGMVNLVAAAVAALFLLRGHLRPVVRASAMLALLLAAALLGGLLVRASDIETTSRQRLYPDPVVYAQRSQYQEIVVTERAGDVRLYLDGDLQFSSRDEHRYTEALVYPVLARNPGRVLILGGGDGLAAREVLRNPGVREIVQVELDPAVLDLANTRLRALNGGALEDERVTVVVDDAFRWLREGAGGQFDAVIVDLPDPDTPTLGRLYSTEFYGVVATALAPGGLLVVQSGSPYSTPDAFWRTVATVGSVGLGTTPYHVYVPSFGDWGYVLAQAGPAPQLTLSPDAAERRFLDPATLASAAVFPLDRQRRDLEPSTLDRPRIVDDMRRGFER</sequence>
<evidence type="ECO:0000256" key="4">
    <source>
        <dbReference type="HAMAP-Rule" id="MF_00198"/>
    </source>
</evidence>
<gene>
    <name evidence="4" type="primary">speE</name>
    <name evidence="7" type="ORF">EGT67_00325</name>
</gene>
<dbReference type="OrthoDB" id="9793120at2"/>
<feature type="transmembrane region" description="Helical" evidence="4">
    <location>
        <begin position="135"/>
        <end position="159"/>
    </location>
</feature>
<dbReference type="Proteomes" id="UP000286208">
    <property type="component" value="Unassembled WGS sequence"/>
</dbReference>
<comment type="function">
    <text evidence="4">Catalyzes the irreversible transfer of a propylamine group from the amino donor S-adenosylmethioninamine (decarboxy-AdoMet) to putrescine (1,4-diaminobutane) to yield spermidine.</text>
</comment>
<evidence type="ECO:0000256" key="2">
    <source>
        <dbReference type="ARBA" id="ARBA00022679"/>
    </source>
</evidence>
<dbReference type="EC" id="2.5.1.16" evidence="4"/>
<comment type="caution">
    <text evidence="7">The sequence shown here is derived from an EMBL/GenBank/DDBJ whole genome shotgun (WGS) entry which is preliminary data.</text>
</comment>
<dbReference type="UniPathway" id="UPA00248">
    <property type="reaction ID" value="UER00314"/>
</dbReference>
<feature type="binding site" evidence="4">
    <location>
        <begin position="384"/>
        <end position="385"/>
    </location>
    <ligand>
        <name>S-methyl-5'-thioadenosine</name>
        <dbReference type="ChEBI" id="CHEBI:17509"/>
    </ligand>
</feature>
<dbReference type="InterPro" id="IPR030373">
    <property type="entry name" value="PABS_CS"/>
</dbReference>
<keyword evidence="4" id="KW-0745">Spermidine biosynthesis</keyword>
<feature type="transmembrane region" description="Helical" evidence="4">
    <location>
        <begin position="76"/>
        <end position="94"/>
    </location>
</feature>
<dbReference type="GO" id="GO:0008295">
    <property type="term" value="P:spermidine biosynthetic process"/>
    <property type="evidence" value="ECO:0007669"/>
    <property type="project" value="UniProtKB-UniRule"/>
</dbReference>
<feature type="binding site" evidence="4">
    <location>
        <position position="332"/>
    </location>
    <ligand>
        <name>spermidine</name>
        <dbReference type="ChEBI" id="CHEBI:57834"/>
    </ligand>
</feature>
<comment type="subunit">
    <text evidence="4">Homodimer or homotetramer.</text>
</comment>
<keyword evidence="8" id="KW-1185">Reference proteome</keyword>
<dbReference type="PROSITE" id="PS01330">
    <property type="entry name" value="PABS_1"/>
    <property type="match status" value="1"/>
</dbReference>
<feature type="transmembrane region" description="Helical" evidence="4">
    <location>
        <begin position="41"/>
        <end position="64"/>
    </location>
</feature>
<comment type="pathway">
    <text evidence="4">Amine and polyamine biosynthesis; spermidine biosynthesis; spermidine from putrescine: step 1/1.</text>
</comment>
<feature type="binding site" evidence="4">
    <location>
        <position position="352"/>
    </location>
    <ligand>
        <name>S-methyl-5'-thioadenosine</name>
        <dbReference type="ChEBI" id="CHEBI:17509"/>
    </ligand>
</feature>
<dbReference type="SUPFAM" id="SSF53335">
    <property type="entry name" value="S-adenosyl-L-methionine-dependent methyltransferases"/>
    <property type="match status" value="1"/>
</dbReference>
<dbReference type="GO" id="GO:0004766">
    <property type="term" value="F:spermidine synthase activity"/>
    <property type="evidence" value="ECO:0007669"/>
    <property type="project" value="UniProtKB-UniRule"/>
</dbReference>
<evidence type="ECO:0000313" key="7">
    <source>
        <dbReference type="EMBL" id="RVW10962.1"/>
    </source>
</evidence>
<reference evidence="7 8" key="1">
    <citation type="submission" date="2018-11" db="EMBL/GenBank/DDBJ databases">
        <title>Rhodococcus spongicola sp. nov. and Rhodococcus xishaensis sp. nov. from marine sponges.</title>
        <authorList>
            <person name="Li L."/>
            <person name="Lin H.W."/>
        </authorList>
    </citation>
    <scope>NUCLEOTIDE SEQUENCE [LARGE SCALE GENOMIC DNA]</scope>
    <source>
        <strain evidence="7 8">CCTCC AB2014297</strain>
    </source>
</reference>
<dbReference type="InterPro" id="IPR030374">
    <property type="entry name" value="PABS"/>
</dbReference>
<dbReference type="InterPro" id="IPR029063">
    <property type="entry name" value="SAM-dependent_MTases_sf"/>
</dbReference>
<accession>A0A438BJ02</accession>
<comment type="subcellular location">
    <subcellularLocation>
        <location evidence="4">Cell membrane</location>
        <topology evidence="4">Multi-pass membrane protein</topology>
    </subcellularLocation>
</comment>
<dbReference type="Pfam" id="PF01564">
    <property type="entry name" value="Spermine_synth"/>
    <property type="match status" value="1"/>
</dbReference>
<dbReference type="AlphaFoldDB" id="A0A438BJ02"/>
<evidence type="ECO:0000259" key="6">
    <source>
        <dbReference type="PROSITE" id="PS51006"/>
    </source>
</evidence>
<dbReference type="NCBIfam" id="NF037959">
    <property type="entry name" value="MFS_SpdSyn"/>
    <property type="match status" value="1"/>
</dbReference>
<organism evidence="7 8">
    <name type="scientific">Prescottella agglutinans</name>
    <dbReference type="NCBI Taxonomy" id="1644129"/>
    <lineage>
        <taxon>Bacteria</taxon>
        <taxon>Bacillati</taxon>
        <taxon>Actinomycetota</taxon>
        <taxon>Actinomycetes</taxon>
        <taxon>Mycobacteriales</taxon>
        <taxon>Nocardiaceae</taxon>
        <taxon>Prescottella</taxon>
    </lineage>
</organism>
<feature type="binding site" evidence="4">
    <location>
        <position position="280"/>
    </location>
    <ligand>
        <name>S-methyl-5'-thioadenosine</name>
        <dbReference type="ChEBI" id="CHEBI:17509"/>
    </ligand>
</feature>
<dbReference type="PANTHER" id="PTHR43317:SF1">
    <property type="entry name" value="THERMOSPERMINE SYNTHASE ACAULIS5"/>
    <property type="match status" value="1"/>
</dbReference>
<comment type="caution">
    <text evidence="4">Lacks conserved residue(s) required for the propagation of feature annotation.</text>
</comment>
<dbReference type="PROSITE" id="PS51006">
    <property type="entry name" value="PABS_2"/>
    <property type="match status" value="1"/>
</dbReference>